<dbReference type="Gene3D" id="1.10.530.10">
    <property type="match status" value="1"/>
</dbReference>
<dbReference type="InterPro" id="IPR023346">
    <property type="entry name" value="Lysozyme-like_dom_sf"/>
</dbReference>
<feature type="domain" description="Transglycosylase SLT" evidence="2">
    <location>
        <begin position="103"/>
        <end position="172"/>
    </location>
</feature>
<gene>
    <name evidence="3" type="ORF">PFY00_17565</name>
</gene>
<reference evidence="3 4" key="1">
    <citation type="submission" date="2023-01" db="EMBL/GenBank/DDBJ databases">
        <title>Thalassococcus onchidii sp. nov., isolated from a marine invertebrate from the South China Sea.</title>
        <authorList>
            <person name="Xu S."/>
            <person name="Liu Z."/>
            <person name="Xu Y."/>
        </authorList>
    </citation>
    <scope>NUCLEOTIDE SEQUENCE [LARGE SCALE GENOMIC DNA]</scope>
    <source>
        <strain evidence="3 4">KCTC 32084</strain>
    </source>
</reference>
<evidence type="ECO:0000256" key="1">
    <source>
        <dbReference type="ARBA" id="ARBA00009387"/>
    </source>
</evidence>
<evidence type="ECO:0000313" key="4">
    <source>
        <dbReference type="Proteomes" id="UP001210720"/>
    </source>
</evidence>
<name>A0ABT4XX50_9RHOB</name>
<evidence type="ECO:0000313" key="3">
    <source>
        <dbReference type="EMBL" id="MDA7426546.1"/>
    </source>
</evidence>
<dbReference type="EMBL" id="JAQIOY010000010">
    <property type="protein sequence ID" value="MDA7426546.1"/>
    <property type="molecule type" value="Genomic_DNA"/>
</dbReference>
<evidence type="ECO:0000259" key="2">
    <source>
        <dbReference type="Pfam" id="PF01464"/>
    </source>
</evidence>
<comment type="caution">
    <text evidence="3">The sequence shown here is derived from an EMBL/GenBank/DDBJ whole genome shotgun (WGS) entry which is preliminary data.</text>
</comment>
<organism evidence="3 4">
    <name type="scientific">Thalassococcus lentus</name>
    <dbReference type="NCBI Taxonomy" id="1210524"/>
    <lineage>
        <taxon>Bacteria</taxon>
        <taxon>Pseudomonadati</taxon>
        <taxon>Pseudomonadota</taxon>
        <taxon>Alphaproteobacteria</taxon>
        <taxon>Rhodobacterales</taxon>
        <taxon>Roseobacteraceae</taxon>
        <taxon>Thalassococcus</taxon>
    </lineage>
</organism>
<dbReference type="SUPFAM" id="SSF53955">
    <property type="entry name" value="Lysozyme-like"/>
    <property type="match status" value="1"/>
</dbReference>
<dbReference type="Proteomes" id="UP001210720">
    <property type="component" value="Unassembled WGS sequence"/>
</dbReference>
<proteinExistence type="inferred from homology"/>
<accession>A0ABT4XX50</accession>
<dbReference type="InterPro" id="IPR008258">
    <property type="entry name" value="Transglycosylase_SLT_dom_1"/>
</dbReference>
<keyword evidence="4" id="KW-1185">Reference proteome</keyword>
<sequence length="253" mass="27471">MATGGLFGQAAMANPAPAPAQDRAKPLVNVDLSPTARAVAASLRPQARRTSIPVARWDKHGGEPSWTLAVLSGLRGHASVLPTIVPKDIAQWCPAYPNADQEGREAFWVGLISTLAKHESTYRPTAVGGGGLWYGLVQIYPDTARRYKCKAKTGAALKDPEDNLSCALRIMAVTVPRDRVVSQGMRGVAADWGPFHSRRKRMDMMDWTRKQSYCAGLTRSLRPMARPSTLNIPDLLAPVYEAEDLVPAQTDQG</sequence>
<comment type="similarity">
    <text evidence="1">Belongs to the virb1 family.</text>
</comment>
<dbReference type="Pfam" id="PF01464">
    <property type="entry name" value="SLT"/>
    <property type="match status" value="1"/>
</dbReference>
<dbReference type="RefSeq" id="WP_271433904.1">
    <property type="nucleotide sequence ID" value="NZ_JAQIOY010000010.1"/>
</dbReference>
<protein>
    <submittedName>
        <fullName evidence="3">Transglycosylase SLT domain-containing protein</fullName>
    </submittedName>
</protein>